<reference evidence="1 2" key="1">
    <citation type="submission" date="2021-06" db="EMBL/GenBank/DDBJ databases">
        <title>Caerostris extrusa draft genome.</title>
        <authorList>
            <person name="Kono N."/>
            <person name="Arakawa K."/>
        </authorList>
    </citation>
    <scope>NUCLEOTIDE SEQUENCE [LARGE SCALE GENOMIC DNA]</scope>
</reference>
<dbReference type="Proteomes" id="UP001054945">
    <property type="component" value="Unassembled WGS sequence"/>
</dbReference>
<dbReference type="EMBL" id="BPLR01006508">
    <property type="protein sequence ID" value="GIY10334.1"/>
    <property type="molecule type" value="Genomic_DNA"/>
</dbReference>
<organism evidence="1 2">
    <name type="scientific">Caerostris extrusa</name>
    <name type="common">Bark spider</name>
    <name type="synonym">Caerostris bankana</name>
    <dbReference type="NCBI Taxonomy" id="172846"/>
    <lineage>
        <taxon>Eukaryota</taxon>
        <taxon>Metazoa</taxon>
        <taxon>Ecdysozoa</taxon>
        <taxon>Arthropoda</taxon>
        <taxon>Chelicerata</taxon>
        <taxon>Arachnida</taxon>
        <taxon>Araneae</taxon>
        <taxon>Araneomorphae</taxon>
        <taxon>Entelegynae</taxon>
        <taxon>Araneoidea</taxon>
        <taxon>Araneidae</taxon>
        <taxon>Caerostris</taxon>
    </lineage>
</organism>
<keyword evidence="2" id="KW-1185">Reference proteome</keyword>
<comment type="caution">
    <text evidence="1">The sequence shown here is derived from an EMBL/GenBank/DDBJ whole genome shotgun (WGS) entry which is preliminary data.</text>
</comment>
<dbReference type="AlphaFoldDB" id="A0AAV4QNB8"/>
<proteinExistence type="predicted"/>
<gene>
    <name evidence="1" type="primary">EME1</name>
    <name evidence="1" type="ORF">CEXT_294101</name>
</gene>
<keyword evidence="1" id="KW-0378">Hydrolase</keyword>
<keyword evidence="1" id="KW-0255">Endonuclease</keyword>
<sequence length="92" mass="10458">MAYASMQKSKGKPCTDITLLDYVSNVNSILGMEITLVVVGFDKYQRSVKESVMCNPELKKMYRQVSKTVAEEVATEVQFKGFCHFSFLKQYA</sequence>
<dbReference type="GO" id="GO:0004519">
    <property type="term" value="F:endonuclease activity"/>
    <property type="evidence" value="ECO:0007669"/>
    <property type="project" value="UniProtKB-KW"/>
</dbReference>
<keyword evidence="1" id="KW-0540">Nuclease</keyword>
<name>A0AAV4QNB8_CAEEX</name>
<evidence type="ECO:0000313" key="2">
    <source>
        <dbReference type="Proteomes" id="UP001054945"/>
    </source>
</evidence>
<evidence type="ECO:0000313" key="1">
    <source>
        <dbReference type="EMBL" id="GIY10334.1"/>
    </source>
</evidence>
<protein>
    <submittedName>
        <fullName evidence="1">Crossover junction endonuclease EME1</fullName>
    </submittedName>
</protein>
<accession>A0AAV4QNB8</accession>